<keyword evidence="2" id="KW-0812">Transmembrane</keyword>
<keyword evidence="2" id="KW-0472">Membrane</keyword>
<gene>
    <name evidence="5" type="ORF">FB380_003410</name>
    <name evidence="4" type="ORF">GCM10011589_38760</name>
</gene>
<evidence type="ECO:0000313" key="6">
    <source>
        <dbReference type="Proteomes" id="UP000552836"/>
    </source>
</evidence>
<dbReference type="Pfam" id="PF00582">
    <property type="entry name" value="Usp"/>
    <property type="match status" value="1"/>
</dbReference>
<dbReference type="SUPFAM" id="SSF52402">
    <property type="entry name" value="Adenine nucleotide alpha hydrolases-like"/>
    <property type="match status" value="1"/>
</dbReference>
<accession>A0A846LRL6</accession>
<name>A0A846LRL6_9ACTN</name>
<sequence>METVVYVAVVIALWVLTGLAAVVVLLARQGHRAGAWYLMGAVLGPLFVPIAAERARRDVAVLERADGGRPGGDPGRLTVVVGVDGSTESDQAVRAAGQLFAGATFVLVSVLDPDEGEFPDDPRRAAAHDLLTDRASWLPEGAVVEIGCGQPARVLQEVAIAESADVLVLGRRGRGFSRRLMGSVAARLMHEAAVPVVVAPDAVVREQEVPTASGQERPAR</sequence>
<evidence type="ECO:0000313" key="7">
    <source>
        <dbReference type="Proteomes" id="UP000648663"/>
    </source>
</evidence>
<dbReference type="EMBL" id="BMMI01000007">
    <property type="protein sequence ID" value="GGL78902.1"/>
    <property type="molecule type" value="Genomic_DNA"/>
</dbReference>
<dbReference type="PANTHER" id="PTHR46268">
    <property type="entry name" value="STRESS RESPONSE PROTEIN NHAX"/>
    <property type="match status" value="1"/>
</dbReference>
<reference evidence="4" key="1">
    <citation type="journal article" date="2014" name="Int. J. Syst. Evol. Microbiol.">
        <title>Complete genome of a new Firmicutes species belonging to the dominant human colonic microbiota ('Ruminococcus bicirculans') reveals two chromosomes and a selective capacity to utilize plant glucans.</title>
        <authorList>
            <consortium name="NISC Comparative Sequencing Program"/>
            <person name="Wegmann U."/>
            <person name="Louis P."/>
            <person name="Goesmann A."/>
            <person name="Henrissat B."/>
            <person name="Duncan S.H."/>
            <person name="Flint H.J."/>
        </authorList>
    </citation>
    <scope>NUCLEOTIDE SEQUENCE</scope>
    <source>
        <strain evidence="4">CGMCC 4.5581</strain>
    </source>
</reference>
<dbReference type="AlphaFoldDB" id="A0A846LRL6"/>
<evidence type="ECO:0000313" key="5">
    <source>
        <dbReference type="EMBL" id="NIH68922.1"/>
    </source>
</evidence>
<reference evidence="4" key="4">
    <citation type="submission" date="2024-05" db="EMBL/GenBank/DDBJ databases">
        <authorList>
            <person name="Sun Q."/>
            <person name="Zhou Y."/>
        </authorList>
    </citation>
    <scope>NUCLEOTIDE SEQUENCE</scope>
    <source>
        <strain evidence="4">CGMCC 4.5581</strain>
    </source>
</reference>
<dbReference type="PANTHER" id="PTHR46268:SF6">
    <property type="entry name" value="UNIVERSAL STRESS PROTEIN UP12"/>
    <property type="match status" value="1"/>
</dbReference>
<dbReference type="Proteomes" id="UP000648663">
    <property type="component" value="Unassembled WGS sequence"/>
</dbReference>
<evidence type="ECO:0000259" key="3">
    <source>
        <dbReference type="Pfam" id="PF00582"/>
    </source>
</evidence>
<feature type="transmembrane region" description="Helical" evidence="2">
    <location>
        <begin position="6"/>
        <end position="27"/>
    </location>
</feature>
<dbReference type="Proteomes" id="UP000552836">
    <property type="component" value="Unassembled WGS sequence"/>
</dbReference>
<dbReference type="InterPro" id="IPR006016">
    <property type="entry name" value="UspA"/>
</dbReference>
<feature type="domain" description="UspA" evidence="3">
    <location>
        <begin position="78"/>
        <end position="199"/>
    </location>
</feature>
<comment type="caution">
    <text evidence="5">The sequence shown here is derived from an EMBL/GenBank/DDBJ whole genome shotgun (WGS) entry which is preliminary data.</text>
</comment>
<dbReference type="EMBL" id="JAAMPA010000002">
    <property type="protein sequence ID" value="NIH68922.1"/>
    <property type="molecule type" value="Genomic_DNA"/>
</dbReference>
<dbReference type="PRINTS" id="PR01438">
    <property type="entry name" value="UNVRSLSTRESS"/>
</dbReference>
<evidence type="ECO:0000256" key="1">
    <source>
        <dbReference type="ARBA" id="ARBA00008791"/>
    </source>
</evidence>
<dbReference type="InterPro" id="IPR006015">
    <property type="entry name" value="Universal_stress_UspA"/>
</dbReference>
<evidence type="ECO:0000313" key="4">
    <source>
        <dbReference type="EMBL" id="GGL78902.1"/>
    </source>
</evidence>
<dbReference type="Gene3D" id="3.40.50.12370">
    <property type="match status" value="1"/>
</dbReference>
<organism evidence="5 6">
    <name type="scientific">Modestobacter marinus</name>
    <dbReference type="NCBI Taxonomy" id="477641"/>
    <lineage>
        <taxon>Bacteria</taxon>
        <taxon>Bacillati</taxon>
        <taxon>Actinomycetota</taxon>
        <taxon>Actinomycetes</taxon>
        <taxon>Geodermatophilales</taxon>
        <taxon>Geodermatophilaceae</taxon>
        <taxon>Modestobacter</taxon>
    </lineage>
</organism>
<dbReference type="RefSeq" id="WP_166756532.1">
    <property type="nucleotide sequence ID" value="NZ_BAABJU010000003.1"/>
</dbReference>
<keyword evidence="7" id="KW-1185">Reference proteome</keyword>
<reference evidence="5 6" key="3">
    <citation type="submission" date="2020-02" db="EMBL/GenBank/DDBJ databases">
        <title>Sequencing the genomes of 1000 actinobacteria strains.</title>
        <authorList>
            <person name="Klenk H.-P."/>
        </authorList>
    </citation>
    <scope>NUCLEOTIDE SEQUENCE [LARGE SCALE GENOMIC DNA]</scope>
    <source>
        <strain evidence="5 6">DSM 45201</strain>
    </source>
</reference>
<evidence type="ECO:0000256" key="2">
    <source>
        <dbReference type="SAM" id="Phobius"/>
    </source>
</evidence>
<comment type="similarity">
    <text evidence="1">Belongs to the universal stress protein A family.</text>
</comment>
<keyword evidence="2" id="KW-1133">Transmembrane helix</keyword>
<feature type="transmembrane region" description="Helical" evidence="2">
    <location>
        <begin position="34"/>
        <end position="52"/>
    </location>
</feature>
<reference evidence="7" key="2">
    <citation type="journal article" date="2019" name="Int. J. Syst. Evol. Microbiol.">
        <title>The Global Catalogue of Microorganisms (GCM) 10K type strain sequencing project: providing services to taxonomists for standard genome sequencing and annotation.</title>
        <authorList>
            <consortium name="The Broad Institute Genomics Platform"/>
            <consortium name="The Broad Institute Genome Sequencing Center for Infectious Disease"/>
            <person name="Wu L."/>
            <person name="Ma J."/>
        </authorList>
    </citation>
    <scope>NUCLEOTIDE SEQUENCE [LARGE SCALE GENOMIC DNA]</scope>
    <source>
        <strain evidence="7">CGMCC 4.5581</strain>
    </source>
</reference>
<proteinExistence type="inferred from homology"/>
<dbReference type="CDD" id="cd00293">
    <property type="entry name" value="USP-like"/>
    <property type="match status" value="1"/>
</dbReference>
<protein>
    <submittedName>
        <fullName evidence="5">Nucleotide-binding universal stress UspA family protein</fullName>
    </submittedName>
</protein>